<keyword evidence="2" id="KW-0446">Lipid-binding</keyword>
<protein>
    <recommendedName>
        <fullName evidence="5">ACB domain-containing protein</fullName>
    </recommendedName>
</protein>
<feature type="transmembrane region" description="Helical" evidence="4">
    <location>
        <begin position="12"/>
        <end position="31"/>
    </location>
</feature>
<proteinExistence type="inferred from homology"/>
<dbReference type="RefSeq" id="XP_024358504.1">
    <property type="nucleotide sequence ID" value="XM_024502736.2"/>
</dbReference>
<evidence type="ECO:0000259" key="5">
    <source>
        <dbReference type="PROSITE" id="PS51228"/>
    </source>
</evidence>
<dbReference type="RefSeq" id="XP_024358509.1">
    <property type="nucleotide sequence ID" value="XM_024502741.2"/>
</dbReference>
<dbReference type="Pfam" id="PF00887">
    <property type="entry name" value="ACBP"/>
    <property type="match status" value="1"/>
</dbReference>
<dbReference type="Gramene" id="Pp3c2_26770V3.1">
    <property type="protein sequence ID" value="Pp3c2_26770V3.1"/>
    <property type="gene ID" value="Pp3c2_26770"/>
</dbReference>
<evidence type="ECO:0000256" key="4">
    <source>
        <dbReference type="SAM" id="Phobius"/>
    </source>
</evidence>
<dbReference type="Gene3D" id="1.20.80.10">
    <property type="match status" value="1"/>
</dbReference>
<dbReference type="InterPro" id="IPR000582">
    <property type="entry name" value="Acyl-CoA-binding_protein"/>
</dbReference>
<keyword evidence="4" id="KW-0472">Membrane</keyword>
<dbReference type="InterPro" id="IPR035984">
    <property type="entry name" value="Acyl-CoA-binding_sf"/>
</dbReference>
<organism evidence="6">
    <name type="scientific">Physcomitrium patens</name>
    <name type="common">Spreading-leaved earth moss</name>
    <name type="synonym">Physcomitrella patens</name>
    <dbReference type="NCBI Taxonomy" id="3218"/>
    <lineage>
        <taxon>Eukaryota</taxon>
        <taxon>Viridiplantae</taxon>
        <taxon>Streptophyta</taxon>
        <taxon>Embryophyta</taxon>
        <taxon>Bryophyta</taxon>
        <taxon>Bryophytina</taxon>
        <taxon>Bryopsida</taxon>
        <taxon>Funariidae</taxon>
        <taxon>Funariales</taxon>
        <taxon>Funariaceae</taxon>
        <taxon>Physcomitrium</taxon>
    </lineage>
</organism>
<reference evidence="6 8" key="1">
    <citation type="journal article" date="2008" name="Science">
        <title>The Physcomitrella genome reveals evolutionary insights into the conquest of land by plants.</title>
        <authorList>
            <person name="Rensing S."/>
            <person name="Lang D."/>
            <person name="Zimmer A."/>
            <person name="Terry A."/>
            <person name="Salamov A."/>
            <person name="Shapiro H."/>
            <person name="Nishiyama T."/>
            <person name="Perroud P.-F."/>
            <person name="Lindquist E."/>
            <person name="Kamisugi Y."/>
            <person name="Tanahashi T."/>
            <person name="Sakakibara K."/>
            <person name="Fujita T."/>
            <person name="Oishi K."/>
            <person name="Shin-I T."/>
            <person name="Kuroki Y."/>
            <person name="Toyoda A."/>
            <person name="Suzuki Y."/>
            <person name="Hashimoto A."/>
            <person name="Yamaguchi K."/>
            <person name="Sugano A."/>
            <person name="Kohara Y."/>
            <person name="Fujiyama A."/>
            <person name="Anterola A."/>
            <person name="Aoki S."/>
            <person name="Ashton N."/>
            <person name="Barbazuk W.B."/>
            <person name="Barker E."/>
            <person name="Bennetzen J."/>
            <person name="Bezanilla M."/>
            <person name="Blankenship R."/>
            <person name="Cho S.H."/>
            <person name="Dutcher S."/>
            <person name="Estelle M."/>
            <person name="Fawcett J.A."/>
            <person name="Gundlach H."/>
            <person name="Hanada K."/>
            <person name="Heyl A."/>
            <person name="Hicks K.A."/>
            <person name="Hugh J."/>
            <person name="Lohr M."/>
            <person name="Mayer K."/>
            <person name="Melkozernov A."/>
            <person name="Murata T."/>
            <person name="Nelson D."/>
            <person name="Pils B."/>
            <person name="Prigge M."/>
            <person name="Reiss B."/>
            <person name="Renner T."/>
            <person name="Rombauts S."/>
            <person name="Rushton P."/>
            <person name="Sanderfoot A."/>
            <person name="Schween G."/>
            <person name="Shiu S.-H."/>
            <person name="Stueber K."/>
            <person name="Theodoulou F.L."/>
            <person name="Tu H."/>
            <person name="Van de Peer Y."/>
            <person name="Verrier P.J."/>
            <person name="Waters E."/>
            <person name="Wood A."/>
            <person name="Yang L."/>
            <person name="Cove D."/>
            <person name="Cuming A."/>
            <person name="Hasebe M."/>
            <person name="Lucas S."/>
            <person name="Mishler D.B."/>
            <person name="Reski R."/>
            <person name="Grigoriev I."/>
            <person name="Quatrano R.S."/>
            <person name="Boore J.L."/>
        </authorList>
    </citation>
    <scope>NUCLEOTIDE SEQUENCE [LARGE SCALE GENOMIC DNA]</scope>
    <source>
        <strain evidence="7 8">cv. Gransden 2004</strain>
    </source>
</reference>
<name>A0A2K1L342_PHYPA</name>
<dbReference type="GO" id="GO:0000062">
    <property type="term" value="F:fatty-acyl-CoA binding"/>
    <property type="evidence" value="ECO:0000318"/>
    <property type="project" value="GO_Central"/>
</dbReference>
<evidence type="ECO:0000256" key="2">
    <source>
        <dbReference type="ARBA" id="ARBA00023121"/>
    </source>
</evidence>
<sequence length="309" mass="34123">MGDWQEKMQTIIIGFVFTCMVVMLFSVISSFRAGNLRVARETDDEVPLLVPSEAAELSPAHEQNTPLVATDEETEADGDSELEDSAHDFSSLSSPDSEVETDATAACSPREIDSAINPTVSKVESKDNKVDATKDELAEFEKDEGAEDENIETKHVSISGEHSLKSLNEQANGDVEDELEVSRSATDDWEAIESTELEKRFGAASTYASTMVVSPNVKSSSEALLQLYAFYKIATEGPCSNPQPSILQPTARAKWNEWQKLGSMPQEEAMQKYIAVLTEVNSTCYETYQKSKEPARVVDQNDRDSSVRW</sequence>
<keyword evidence="8" id="KW-1185">Reference proteome</keyword>
<dbReference type="Proteomes" id="UP000006727">
    <property type="component" value="Chromosome 2"/>
</dbReference>
<evidence type="ECO:0000313" key="6">
    <source>
        <dbReference type="EMBL" id="PNR60445.1"/>
    </source>
</evidence>
<keyword evidence="4" id="KW-0812">Transmembrane</keyword>
<reference evidence="7" key="3">
    <citation type="submission" date="2020-12" db="UniProtKB">
        <authorList>
            <consortium name="EnsemblPlants"/>
        </authorList>
    </citation>
    <scope>IDENTIFICATION</scope>
</reference>
<dbReference type="GO" id="GO:0006631">
    <property type="term" value="P:fatty acid metabolic process"/>
    <property type="evidence" value="ECO:0000318"/>
    <property type="project" value="GO_Central"/>
</dbReference>
<feature type="region of interest" description="Disordered" evidence="3">
    <location>
        <begin position="52"/>
        <end position="130"/>
    </location>
</feature>
<evidence type="ECO:0000313" key="7">
    <source>
        <dbReference type="EnsemblPlants" id="Pp3c2_26770V3.1"/>
    </source>
</evidence>
<dbReference type="EnsemblPlants" id="Pp3c2_26770V3.2">
    <property type="protein sequence ID" value="Pp3c2_26770V3.2"/>
    <property type="gene ID" value="Pp3c2_26770"/>
</dbReference>
<keyword evidence="4" id="KW-1133">Transmembrane helix</keyword>
<feature type="domain" description="ACB" evidence="5">
    <location>
        <begin position="197"/>
        <end position="286"/>
    </location>
</feature>
<dbReference type="SUPFAM" id="SSF47027">
    <property type="entry name" value="Acyl-CoA binding protein"/>
    <property type="match status" value="1"/>
</dbReference>
<dbReference type="PANTHER" id="PTHR23310">
    <property type="entry name" value="ACYL-COA-BINDING PROTEIN, ACBP"/>
    <property type="match status" value="1"/>
</dbReference>
<dbReference type="Gramene" id="Pp3c2_26770V3.2">
    <property type="protein sequence ID" value="Pp3c2_26770V3.2"/>
    <property type="gene ID" value="Pp3c2_26770"/>
</dbReference>
<dbReference type="OrthoDB" id="71307at2759"/>
<dbReference type="PaxDb" id="3218-PP1S22_375V6.1"/>
<evidence type="ECO:0000313" key="8">
    <source>
        <dbReference type="Proteomes" id="UP000006727"/>
    </source>
</evidence>
<dbReference type="PROSITE" id="PS51228">
    <property type="entry name" value="ACB_2"/>
    <property type="match status" value="1"/>
</dbReference>
<accession>A0A2K1L342</accession>
<comment type="similarity">
    <text evidence="1">Belongs to the ACBP family.</text>
</comment>
<dbReference type="GeneID" id="112273682"/>
<dbReference type="STRING" id="3218.A0A2K1L342"/>
<gene>
    <name evidence="7" type="primary">LOC112273682</name>
    <name evidence="6" type="ORF">PHYPA_003238</name>
</gene>
<dbReference type="EnsemblPlants" id="Pp3c2_26770V3.1">
    <property type="protein sequence ID" value="Pp3c2_26770V3.1"/>
    <property type="gene ID" value="Pp3c2_26770"/>
</dbReference>
<dbReference type="RefSeq" id="XP_024358503.1">
    <property type="nucleotide sequence ID" value="XM_024502735.2"/>
</dbReference>
<dbReference type="EMBL" id="ABEU02000002">
    <property type="protein sequence ID" value="PNR60445.1"/>
    <property type="molecule type" value="Genomic_DNA"/>
</dbReference>
<dbReference type="PANTHER" id="PTHR23310:SF128">
    <property type="entry name" value="ACB DOMAIN-CONTAINING PROTEIN"/>
    <property type="match status" value="1"/>
</dbReference>
<reference evidence="6 8" key="2">
    <citation type="journal article" date="2018" name="Plant J.">
        <title>The Physcomitrella patens chromosome-scale assembly reveals moss genome structure and evolution.</title>
        <authorList>
            <person name="Lang D."/>
            <person name="Ullrich K.K."/>
            <person name="Murat F."/>
            <person name="Fuchs J."/>
            <person name="Jenkins J."/>
            <person name="Haas F.B."/>
            <person name="Piednoel M."/>
            <person name="Gundlach H."/>
            <person name="Van Bel M."/>
            <person name="Meyberg R."/>
            <person name="Vives C."/>
            <person name="Morata J."/>
            <person name="Symeonidi A."/>
            <person name="Hiss M."/>
            <person name="Muchero W."/>
            <person name="Kamisugi Y."/>
            <person name="Saleh O."/>
            <person name="Blanc G."/>
            <person name="Decker E.L."/>
            <person name="van Gessel N."/>
            <person name="Grimwood J."/>
            <person name="Hayes R.D."/>
            <person name="Graham S.W."/>
            <person name="Gunter L.E."/>
            <person name="McDaniel S.F."/>
            <person name="Hoernstein S.N.W."/>
            <person name="Larsson A."/>
            <person name="Li F.W."/>
            <person name="Perroud P.F."/>
            <person name="Phillips J."/>
            <person name="Ranjan P."/>
            <person name="Rokshar D.S."/>
            <person name="Rothfels C.J."/>
            <person name="Schneider L."/>
            <person name="Shu S."/>
            <person name="Stevenson D.W."/>
            <person name="Thummler F."/>
            <person name="Tillich M."/>
            <person name="Villarreal Aguilar J.C."/>
            <person name="Widiez T."/>
            <person name="Wong G.K."/>
            <person name="Wymore A."/>
            <person name="Zhang Y."/>
            <person name="Zimmer A.D."/>
            <person name="Quatrano R.S."/>
            <person name="Mayer K.F.X."/>
            <person name="Goodstein D."/>
            <person name="Casacuberta J.M."/>
            <person name="Vandepoele K."/>
            <person name="Reski R."/>
            <person name="Cuming A.C."/>
            <person name="Tuskan G.A."/>
            <person name="Maumus F."/>
            <person name="Salse J."/>
            <person name="Schmutz J."/>
            <person name="Rensing S.A."/>
        </authorList>
    </citation>
    <scope>NUCLEOTIDE SEQUENCE [LARGE SCALE GENOMIC DNA]</scope>
    <source>
        <strain evidence="7 8">cv. Gransden 2004</strain>
    </source>
</reference>
<evidence type="ECO:0000256" key="1">
    <source>
        <dbReference type="ARBA" id="ARBA00005567"/>
    </source>
</evidence>
<dbReference type="InterPro" id="IPR014352">
    <property type="entry name" value="FERM/acyl-CoA-bd_prot_sf"/>
</dbReference>
<evidence type="ECO:0000256" key="3">
    <source>
        <dbReference type="SAM" id="MobiDB-lite"/>
    </source>
</evidence>
<dbReference type="AlphaFoldDB" id="A0A2K1L342"/>
<feature type="compositionally biased region" description="Acidic residues" evidence="3">
    <location>
        <begin position="70"/>
        <end position="83"/>
    </location>
</feature>